<keyword evidence="7" id="KW-0677">Repeat</keyword>
<dbReference type="InterPro" id="IPR000742">
    <property type="entry name" value="EGF"/>
</dbReference>
<feature type="domain" description="EGF-like" evidence="15">
    <location>
        <begin position="783"/>
        <end position="823"/>
    </location>
</feature>
<feature type="region of interest" description="Disordered" evidence="13">
    <location>
        <begin position="162"/>
        <end position="190"/>
    </location>
</feature>
<evidence type="ECO:0000259" key="17">
    <source>
        <dbReference type="PROSITE" id="PS50923"/>
    </source>
</evidence>
<evidence type="ECO:0000256" key="3">
    <source>
        <dbReference type="ARBA" id="ARBA00022525"/>
    </source>
</evidence>
<feature type="domain" description="Sushi" evidence="17">
    <location>
        <begin position="1017"/>
        <end position="1080"/>
    </location>
</feature>
<dbReference type="InterPro" id="IPR018097">
    <property type="entry name" value="EGF_Ca-bd_CS"/>
</dbReference>
<keyword evidence="10" id="KW-0325">Glycoprotein</keyword>
<feature type="domain" description="Sushi" evidence="17">
    <location>
        <begin position="49"/>
        <end position="116"/>
    </location>
</feature>
<evidence type="ECO:0000256" key="11">
    <source>
        <dbReference type="PROSITE-ProRule" id="PRU00076"/>
    </source>
</evidence>
<dbReference type="InterPro" id="IPR003410">
    <property type="entry name" value="HYR_dom"/>
</dbReference>
<dbReference type="FunFam" id="2.10.25.10:FF:000005">
    <property type="entry name" value="Fibrillin 2"/>
    <property type="match status" value="1"/>
</dbReference>
<dbReference type="FunFam" id="2.10.25.10:FF:000240">
    <property type="entry name" value="Vitamin K-dependent protein S"/>
    <property type="match status" value="1"/>
</dbReference>
<dbReference type="SMART" id="SM00032">
    <property type="entry name" value="CCP"/>
    <property type="match status" value="3"/>
</dbReference>
<dbReference type="SUPFAM" id="SSF57535">
    <property type="entry name" value="Complement control module/SCR domain"/>
    <property type="match status" value="3"/>
</dbReference>
<feature type="compositionally biased region" description="Basic and acidic residues" evidence="13">
    <location>
        <begin position="221"/>
        <end position="231"/>
    </location>
</feature>
<evidence type="ECO:0000256" key="8">
    <source>
        <dbReference type="ARBA" id="ARBA00022837"/>
    </source>
</evidence>
<evidence type="ECO:0000313" key="19">
    <source>
        <dbReference type="Proteomes" id="UP000007801"/>
    </source>
</evidence>
<keyword evidence="6 14" id="KW-0732">Signal</keyword>
<dbReference type="PROSITE" id="PS50825">
    <property type="entry name" value="HYR"/>
    <property type="match status" value="1"/>
</dbReference>
<dbReference type="Gene3D" id="2.10.70.10">
    <property type="entry name" value="Complement Module, domain 1"/>
    <property type="match status" value="3"/>
</dbReference>
<dbReference type="InParanoid" id="B3M965"/>
<evidence type="ECO:0000259" key="16">
    <source>
        <dbReference type="PROSITE" id="PS50825"/>
    </source>
</evidence>
<dbReference type="PROSITE" id="PS50923">
    <property type="entry name" value="SUSHI"/>
    <property type="match status" value="3"/>
</dbReference>
<evidence type="ECO:0000256" key="2">
    <source>
        <dbReference type="ARBA" id="ARBA00006127"/>
    </source>
</evidence>
<feature type="domain" description="EGF-like" evidence="15">
    <location>
        <begin position="585"/>
        <end position="624"/>
    </location>
</feature>
<protein>
    <submittedName>
        <fullName evidence="18">Uncharacterized protein</fullName>
    </submittedName>
</protein>
<feature type="domain" description="Sushi" evidence="17">
    <location>
        <begin position="957"/>
        <end position="1007"/>
    </location>
</feature>
<name>B3M965_DROAN</name>
<keyword evidence="8" id="KW-0106">Calcium</keyword>
<comment type="subcellular location">
    <subcellularLocation>
        <location evidence="1">Secreted</location>
        <location evidence="1">Extracellular space</location>
        <location evidence="1">Extracellular matrix</location>
    </subcellularLocation>
</comment>
<dbReference type="FunFam" id="2.10.25.10:FF:000008">
    <property type="entry name" value="Signal peptide, CUB domain, EGF-like 2"/>
    <property type="match status" value="1"/>
</dbReference>
<dbReference type="CDD" id="cd00033">
    <property type="entry name" value="CCP"/>
    <property type="match status" value="2"/>
</dbReference>
<reference evidence="18 19" key="1">
    <citation type="journal article" date="2007" name="Nature">
        <title>Evolution of genes and genomes on the Drosophila phylogeny.</title>
        <authorList>
            <consortium name="Drosophila 12 Genomes Consortium"/>
            <person name="Clark A.G."/>
            <person name="Eisen M.B."/>
            <person name="Smith D.R."/>
            <person name="Bergman C.M."/>
            <person name="Oliver B."/>
            <person name="Markow T.A."/>
            <person name="Kaufman T.C."/>
            <person name="Kellis M."/>
            <person name="Gelbart W."/>
            <person name="Iyer V.N."/>
            <person name="Pollard D.A."/>
            <person name="Sackton T.B."/>
            <person name="Larracuente A.M."/>
            <person name="Singh N.D."/>
            <person name="Abad J.P."/>
            <person name="Abt D.N."/>
            <person name="Adryan B."/>
            <person name="Aguade M."/>
            <person name="Akashi H."/>
            <person name="Anderson W.W."/>
            <person name="Aquadro C.F."/>
            <person name="Ardell D.H."/>
            <person name="Arguello R."/>
            <person name="Artieri C.G."/>
            <person name="Barbash D.A."/>
            <person name="Barker D."/>
            <person name="Barsanti P."/>
            <person name="Batterham P."/>
            <person name="Batzoglou S."/>
            <person name="Begun D."/>
            <person name="Bhutkar A."/>
            <person name="Blanco E."/>
            <person name="Bosak S.A."/>
            <person name="Bradley R.K."/>
            <person name="Brand A.D."/>
            <person name="Brent M.R."/>
            <person name="Brooks A.N."/>
            <person name="Brown R.H."/>
            <person name="Butlin R.K."/>
            <person name="Caggese C."/>
            <person name="Calvi B.R."/>
            <person name="Bernardo de Carvalho A."/>
            <person name="Caspi A."/>
            <person name="Castrezana S."/>
            <person name="Celniker S.E."/>
            <person name="Chang J.L."/>
            <person name="Chapple C."/>
            <person name="Chatterji S."/>
            <person name="Chinwalla A."/>
            <person name="Civetta A."/>
            <person name="Clifton S.W."/>
            <person name="Comeron J.M."/>
            <person name="Costello J.C."/>
            <person name="Coyne J.A."/>
            <person name="Daub J."/>
            <person name="David R.G."/>
            <person name="Delcher A.L."/>
            <person name="Delehaunty K."/>
            <person name="Do C.B."/>
            <person name="Ebling H."/>
            <person name="Edwards K."/>
            <person name="Eickbush T."/>
            <person name="Evans J.D."/>
            <person name="Filipski A."/>
            <person name="Findeiss S."/>
            <person name="Freyhult E."/>
            <person name="Fulton L."/>
            <person name="Fulton R."/>
            <person name="Garcia A.C."/>
            <person name="Gardiner A."/>
            <person name="Garfield D.A."/>
            <person name="Garvin B.E."/>
            <person name="Gibson G."/>
            <person name="Gilbert D."/>
            <person name="Gnerre S."/>
            <person name="Godfrey J."/>
            <person name="Good R."/>
            <person name="Gotea V."/>
            <person name="Gravely B."/>
            <person name="Greenberg A.J."/>
            <person name="Griffiths-Jones S."/>
            <person name="Gross S."/>
            <person name="Guigo R."/>
            <person name="Gustafson E.A."/>
            <person name="Haerty W."/>
            <person name="Hahn M.W."/>
            <person name="Halligan D.L."/>
            <person name="Halpern A.L."/>
            <person name="Halter G.M."/>
            <person name="Han M.V."/>
            <person name="Heger A."/>
            <person name="Hillier L."/>
            <person name="Hinrichs A.S."/>
            <person name="Holmes I."/>
            <person name="Hoskins R.A."/>
            <person name="Hubisz M.J."/>
            <person name="Hultmark D."/>
            <person name="Huntley M.A."/>
            <person name="Jaffe D.B."/>
            <person name="Jagadeeshan S."/>
            <person name="Jeck W.R."/>
            <person name="Johnson J."/>
            <person name="Jones C.D."/>
            <person name="Jordan W.C."/>
            <person name="Karpen G.H."/>
            <person name="Kataoka E."/>
            <person name="Keightley P.D."/>
            <person name="Kheradpour P."/>
            <person name="Kirkness E.F."/>
            <person name="Koerich L.B."/>
            <person name="Kristiansen K."/>
            <person name="Kudrna D."/>
            <person name="Kulathinal R.J."/>
            <person name="Kumar S."/>
            <person name="Kwok R."/>
            <person name="Lander E."/>
            <person name="Langley C.H."/>
            <person name="Lapoint R."/>
            <person name="Lazzaro B.P."/>
            <person name="Lee S.J."/>
            <person name="Levesque L."/>
            <person name="Li R."/>
            <person name="Lin C.F."/>
            <person name="Lin M.F."/>
            <person name="Lindblad-Toh K."/>
            <person name="Llopart A."/>
            <person name="Long M."/>
            <person name="Low L."/>
            <person name="Lozovsky E."/>
            <person name="Lu J."/>
            <person name="Luo M."/>
            <person name="Machado C.A."/>
            <person name="Makalowski W."/>
            <person name="Marzo M."/>
            <person name="Matsuda M."/>
            <person name="Matzkin L."/>
            <person name="McAllister B."/>
            <person name="McBride C.S."/>
            <person name="McKernan B."/>
            <person name="McKernan K."/>
            <person name="Mendez-Lago M."/>
            <person name="Minx P."/>
            <person name="Mollenhauer M.U."/>
            <person name="Montooth K."/>
            <person name="Mount S.M."/>
            <person name="Mu X."/>
            <person name="Myers E."/>
            <person name="Negre B."/>
            <person name="Newfeld S."/>
            <person name="Nielsen R."/>
            <person name="Noor M.A."/>
            <person name="O'Grady P."/>
            <person name="Pachter L."/>
            <person name="Papaceit M."/>
            <person name="Parisi M.J."/>
            <person name="Parisi M."/>
            <person name="Parts L."/>
            <person name="Pedersen J.S."/>
            <person name="Pesole G."/>
            <person name="Phillippy A.M."/>
            <person name="Ponting C.P."/>
            <person name="Pop M."/>
            <person name="Porcelli D."/>
            <person name="Powell J.R."/>
            <person name="Prohaska S."/>
            <person name="Pruitt K."/>
            <person name="Puig M."/>
            <person name="Quesneville H."/>
            <person name="Ram K.R."/>
            <person name="Rand D."/>
            <person name="Rasmussen M.D."/>
            <person name="Reed L.K."/>
            <person name="Reenan R."/>
            <person name="Reily A."/>
            <person name="Remington K.A."/>
            <person name="Rieger T.T."/>
            <person name="Ritchie M.G."/>
            <person name="Robin C."/>
            <person name="Rogers Y.H."/>
            <person name="Rohde C."/>
            <person name="Rozas J."/>
            <person name="Rubenfield M.J."/>
            <person name="Ruiz A."/>
            <person name="Russo S."/>
            <person name="Salzberg S.L."/>
            <person name="Sanchez-Gracia A."/>
            <person name="Saranga D.J."/>
            <person name="Sato H."/>
            <person name="Schaeffer S.W."/>
            <person name="Schatz M.C."/>
            <person name="Schlenke T."/>
            <person name="Schwartz R."/>
            <person name="Segarra C."/>
            <person name="Singh R.S."/>
            <person name="Sirot L."/>
            <person name="Sirota M."/>
            <person name="Sisneros N.B."/>
            <person name="Smith C.D."/>
            <person name="Smith T.F."/>
            <person name="Spieth J."/>
            <person name="Stage D.E."/>
            <person name="Stark A."/>
            <person name="Stephan W."/>
            <person name="Strausberg R.L."/>
            <person name="Strempel S."/>
            <person name="Sturgill D."/>
            <person name="Sutton G."/>
            <person name="Sutton G.G."/>
            <person name="Tao W."/>
            <person name="Teichmann S."/>
            <person name="Tobari Y.N."/>
            <person name="Tomimura Y."/>
            <person name="Tsolas J.M."/>
            <person name="Valente V.L."/>
            <person name="Venter E."/>
            <person name="Venter J.C."/>
            <person name="Vicario S."/>
            <person name="Vieira F.G."/>
            <person name="Vilella A.J."/>
            <person name="Villasante A."/>
            <person name="Walenz B."/>
            <person name="Wang J."/>
            <person name="Wasserman M."/>
            <person name="Watts T."/>
            <person name="Wilson D."/>
            <person name="Wilson R.K."/>
            <person name="Wing R.A."/>
            <person name="Wolfner M.F."/>
            <person name="Wong A."/>
            <person name="Wong G.K."/>
            <person name="Wu C.I."/>
            <person name="Wu G."/>
            <person name="Yamamoto D."/>
            <person name="Yang H.P."/>
            <person name="Yang S.P."/>
            <person name="Yorke J.A."/>
            <person name="Yoshida K."/>
            <person name="Zdobnov E."/>
            <person name="Zhang P."/>
            <person name="Zhang Y."/>
            <person name="Zimin A.V."/>
            <person name="Baldwin J."/>
            <person name="Abdouelleil A."/>
            <person name="Abdulkadir J."/>
            <person name="Abebe A."/>
            <person name="Abera B."/>
            <person name="Abreu J."/>
            <person name="Acer S.C."/>
            <person name="Aftuck L."/>
            <person name="Alexander A."/>
            <person name="An P."/>
            <person name="Anderson E."/>
            <person name="Anderson S."/>
            <person name="Arachi H."/>
            <person name="Azer M."/>
            <person name="Bachantsang P."/>
            <person name="Barry A."/>
            <person name="Bayul T."/>
            <person name="Berlin A."/>
            <person name="Bessette D."/>
            <person name="Bloom T."/>
            <person name="Blye J."/>
            <person name="Boguslavskiy L."/>
            <person name="Bonnet C."/>
            <person name="Boukhgalter B."/>
            <person name="Bourzgui I."/>
            <person name="Brown A."/>
            <person name="Cahill P."/>
            <person name="Channer S."/>
            <person name="Cheshatsang Y."/>
            <person name="Chuda L."/>
            <person name="Citroen M."/>
            <person name="Collymore A."/>
            <person name="Cooke P."/>
            <person name="Costello M."/>
            <person name="D'Aco K."/>
            <person name="Daza R."/>
            <person name="De Haan G."/>
            <person name="DeGray S."/>
            <person name="DeMaso C."/>
            <person name="Dhargay N."/>
            <person name="Dooley K."/>
            <person name="Dooley E."/>
            <person name="Doricent M."/>
            <person name="Dorje P."/>
            <person name="Dorjee K."/>
            <person name="Dupes A."/>
            <person name="Elong R."/>
            <person name="Falk J."/>
            <person name="Farina A."/>
            <person name="Faro S."/>
            <person name="Ferguson D."/>
            <person name="Fisher S."/>
            <person name="Foley C.D."/>
            <person name="Franke A."/>
            <person name="Friedrich D."/>
            <person name="Gadbois L."/>
            <person name="Gearin G."/>
            <person name="Gearin C.R."/>
            <person name="Giannoukos G."/>
            <person name="Goode T."/>
            <person name="Graham J."/>
            <person name="Grandbois E."/>
            <person name="Grewal S."/>
            <person name="Gyaltsen K."/>
            <person name="Hafez N."/>
            <person name="Hagos B."/>
            <person name="Hall J."/>
            <person name="Henson C."/>
            <person name="Hollinger A."/>
            <person name="Honan T."/>
            <person name="Huard M.D."/>
            <person name="Hughes L."/>
            <person name="Hurhula B."/>
            <person name="Husby M.E."/>
            <person name="Kamat A."/>
            <person name="Kanga B."/>
            <person name="Kashin S."/>
            <person name="Khazanovich D."/>
            <person name="Kisner P."/>
            <person name="Lance K."/>
            <person name="Lara M."/>
            <person name="Lee W."/>
            <person name="Lennon N."/>
            <person name="Letendre F."/>
            <person name="LeVine R."/>
            <person name="Lipovsky A."/>
            <person name="Liu X."/>
            <person name="Liu J."/>
            <person name="Liu S."/>
            <person name="Lokyitsang T."/>
            <person name="Lokyitsang Y."/>
            <person name="Lubonja R."/>
            <person name="Lui A."/>
            <person name="MacDonald P."/>
            <person name="Magnisalis V."/>
            <person name="Maru K."/>
            <person name="Matthews C."/>
            <person name="McCusker W."/>
            <person name="McDonough S."/>
            <person name="Mehta T."/>
            <person name="Meldrim J."/>
            <person name="Meneus L."/>
            <person name="Mihai O."/>
            <person name="Mihalev A."/>
            <person name="Mihova T."/>
            <person name="Mittelman R."/>
            <person name="Mlenga V."/>
            <person name="Montmayeur A."/>
            <person name="Mulrain L."/>
            <person name="Navidi A."/>
            <person name="Naylor J."/>
            <person name="Negash T."/>
            <person name="Nguyen T."/>
            <person name="Nguyen N."/>
            <person name="Nicol R."/>
            <person name="Norbu C."/>
            <person name="Norbu N."/>
            <person name="Novod N."/>
            <person name="O'Neill B."/>
            <person name="Osman S."/>
            <person name="Markiewicz E."/>
            <person name="Oyono O.L."/>
            <person name="Patti C."/>
            <person name="Phunkhang P."/>
            <person name="Pierre F."/>
            <person name="Priest M."/>
            <person name="Raghuraman S."/>
            <person name="Rege F."/>
            <person name="Reyes R."/>
            <person name="Rise C."/>
            <person name="Rogov P."/>
            <person name="Ross K."/>
            <person name="Ryan E."/>
            <person name="Settipalli S."/>
            <person name="Shea T."/>
            <person name="Sherpa N."/>
            <person name="Shi L."/>
            <person name="Shih D."/>
            <person name="Sparrow T."/>
            <person name="Spaulding J."/>
            <person name="Stalker J."/>
            <person name="Stange-Thomann N."/>
            <person name="Stavropoulos S."/>
            <person name="Stone C."/>
            <person name="Strader C."/>
            <person name="Tesfaye S."/>
            <person name="Thomson T."/>
            <person name="Thoulutsang Y."/>
            <person name="Thoulutsang D."/>
            <person name="Topham K."/>
            <person name="Topping I."/>
            <person name="Tsamla T."/>
            <person name="Vassiliev H."/>
            <person name="Vo A."/>
            <person name="Wangchuk T."/>
            <person name="Wangdi T."/>
            <person name="Weiand M."/>
            <person name="Wilkinson J."/>
            <person name="Wilson A."/>
            <person name="Yadav S."/>
            <person name="Young G."/>
            <person name="Yu Q."/>
            <person name="Zembek L."/>
            <person name="Zhong D."/>
            <person name="Zimmer A."/>
            <person name="Zwirko Z."/>
            <person name="Jaffe D.B."/>
            <person name="Alvarez P."/>
            <person name="Brockman W."/>
            <person name="Butler J."/>
            <person name="Chin C."/>
            <person name="Gnerre S."/>
            <person name="Grabherr M."/>
            <person name="Kleber M."/>
            <person name="Mauceli E."/>
            <person name="MacCallum I."/>
        </authorList>
    </citation>
    <scope>NUCLEOTIDE SEQUENCE [LARGE SCALE GENOMIC DNA]</scope>
    <source>
        <strain evidence="19">Tucson 14024-0371.13</strain>
    </source>
</reference>
<evidence type="ECO:0000256" key="13">
    <source>
        <dbReference type="SAM" id="MobiDB-lite"/>
    </source>
</evidence>
<comment type="caution">
    <text evidence="11">Lacks conserved residue(s) required for the propagation of feature annotation.</text>
</comment>
<dbReference type="SMART" id="SM00181">
    <property type="entry name" value="EGF"/>
    <property type="match status" value="10"/>
</dbReference>
<evidence type="ECO:0000259" key="15">
    <source>
        <dbReference type="PROSITE" id="PS50026"/>
    </source>
</evidence>
<feature type="signal peptide" evidence="14">
    <location>
        <begin position="1"/>
        <end position="20"/>
    </location>
</feature>
<organism evidence="18 19">
    <name type="scientific">Drosophila ananassae</name>
    <name type="common">Fruit fly</name>
    <dbReference type="NCBI Taxonomy" id="7217"/>
    <lineage>
        <taxon>Eukaryota</taxon>
        <taxon>Metazoa</taxon>
        <taxon>Ecdysozoa</taxon>
        <taxon>Arthropoda</taxon>
        <taxon>Hexapoda</taxon>
        <taxon>Insecta</taxon>
        <taxon>Pterygota</taxon>
        <taxon>Neoptera</taxon>
        <taxon>Endopterygota</taxon>
        <taxon>Diptera</taxon>
        <taxon>Brachycera</taxon>
        <taxon>Muscomorpha</taxon>
        <taxon>Ephydroidea</taxon>
        <taxon>Drosophilidae</taxon>
        <taxon>Drosophila</taxon>
        <taxon>Sophophora</taxon>
    </lineage>
</organism>
<comment type="similarity">
    <text evidence="2">Belongs to the fibulin family.</text>
</comment>
<dbReference type="HOGENOM" id="CLU_243418_0_0_1"/>
<keyword evidence="4" id="KW-0272">Extracellular matrix</keyword>
<feature type="disulfide bond" evidence="12">
    <location>
        <begin position="978"/>
        <end position="1005"/>
    </location>
</feature>
<evidence type="ECO:0000256" key="5">
    <source>
        <dbReference type="ARBA" id="ARBA00022536"/>
    </source>
</evidence>
<gene>
    <name evidence="18" type="primary">Dana\GF10324</name>
    <name evidence="18" type="synonym">dana_GLEANR_10281</name>
    <name evidence="18" type="ORF">GF10324</name>
</gene>
<dbReference type="FunFam" id="2.10.25.10:FF:000897">
    <property type="entry name" value="Faulty attraction, isoform F"/>
    <property type="match status" value="1"/>
</dbReference>
<dbReference type="SUPFAM" id="SSF57196">
    <property type="entry name" value="EGF/Laminin"/>
    <property type="match status" value="3"/>
</dbReference>
<dbReference type="PROSITE" id="PS50026">
    <property type="entry name" value="EGF_3"/>
    <property type="match status" value="3"/>
</dbReference>
<evidence type="ECO:0000256" key="12">
    <source>
        <dbReference type="PROSITE-ProRule" id="PRU00302"/>
    </source>
</evidence>
<evidence type="ECO:0000313" key="18">
    <source>
        <dbReference type="EMBL" id="EDV40049.2"/>
    </source>
</evidence>
<dbReference type="PANTHER" id="PTHR24050:SF26">
    <property type="entry name" value="FIBULIN-5"/>
    <property type="match status" value="1"/>
</dbReference>
<evidence type="ECO:0000256" key="1">
    <source>
        <dbReference type="ARBA" id="ARBA00004498"/>
    </source>
</evidence>
<dbReference type="Pfam" id="PF14670">
    <property type="entry name" value="FXa_inhibition"/>
    <property type="match status" value="4"/>
</dbReference>
<feature type="region of interest" description="Disordered" evidence="13">
    <location>
        <begin position="391"/>
        <end position="416"/>
    </location>
</feature>
<dbReference type="FunFam" id="2.10.25.10:FF:000037">
    <property type="entry name" value="Signal peptide, CUB domain and EGF-like domain-containing 2"/>
    <property type="match status" value="1"/>
</dbReference>
<feature type="domain" description="EGF-like" evidence="15">
    <location>
        <begin position="450"/>
        <end position="486"/>
    </location>
</feature>
<dbReference type="InterPro" id="IPR052235">
    <property type="entry name" value="Nephronectin_domain"/>
</dbReference>
<keyword evidence="12" id="KW-0768">Sushi</keyword>
<feature type="chain" id="PRO_5006454591" evidence="14">
    <location>
        <begin position="21"/>
        <end position="1470"/>
    </location>
</feature>
<proteinExistence type="inferred from homology"/>
<dbReference type="GeneID" id="6493196"/>
<keyword evidence="9 12" id="KW-1015">Disulfide bond</keyword>
<dbReference type="Pfam" id="PF00084">
    <property type="entry name" value="Sushi"/>
    <property type="match status" value="3"/>
</dbReference>
<evidence type="ECO:0000256" key="6">
    <source>
        <dbReference type="ARBA" id="ARBA00022729"/>
    </source>
</evidence>
<dbReference type="EMBL" id="CH902618">
    <property type="protein sequence ID" value="EDV40049.2"/>
    <property type="molecule type" value="Genomic_DNA"/>
</dbReference>
<dbReference type="Pfam" id="PF12662">
    <property type="entry name" value="cEGF"/>
    <property type="match status" value="1"/>
</dbReference>
<dbReference type="GO" id="GO:0005509">
    <property type="term" value="F:calcium ion binding"/>
    <property type="evidence" value="ECO:0007669"/>
    <property type="project" value="InterPro"/>
</dbReference>
<evidence type="ECO:0000256" key="10">
    <source>
        <dbReference type="ARBA" id="ARBA00023180"/>
    </source>
</evidence>
<evidence type="ECO:0000256" key="7">
    <source>
        <dbReference type="ARBA" id="ARBA00022737"/>
    </source>
</evidence>
<dbReference type="Gene3D" id="2.10.25.10">
    <property type="entry name" value="Laminin"/>
    <property type="match status" value="13"/>
</dbReference>
<dbReference type="SUPFAM" id="SSF57184">
    <property type="entry name" value="Growth factor receptor domain"/>
    <property type="match status" value="2"/>
</dbReference>
<keyword evidence="3" id="KW-0964">Secreted</keyword>
<dbReference type="InterPro" id="IPR026823">
    <property type="entry name" value="cEGF"/>
</dbReference>
<feature type="domain" description="HYR" evidence="16">
    <location>
        <begin position="1301"/>
        <end position="1381"/>
    </location>
</feature>
<dbReference type="PANTHER" id="PTHR24050">
    <property type="entry name" value="PA14 DOMAIN-CONTAINING PROTEIN"/>
    <property type="match status" value="1"/>
</dbReference>
<evidence type="ECO:0000256" key="9">
    <source>
        <dbReference type="ARBA" id="ARBA00023157"/>
    </source>
</evidence>
<dbReference type="PROSITE" id="PS01187">
    <property type="entry name" value="EGF_CA"/>
    <property type="match status" value="4"/>
</dbReference>
<dbReference type="KEGG" id="dan:6493196"/>
<dbReference type="FunCoup" id="B3M965">
    <property type="interactions" value="40"/>
</dbReference>
<dbReference type="InterPro" id="IPR001881">
    <property type="entry name" value="EGF-like_Ca-bd_dom"/>
</dbReference>
<dbReference type="CDD" id="cd00054">
    <property type="entry name" value="EGF_CA"/>
    <property type="match status" value="3"/>
</dbReference>
<keyword evidence="19" id="KW-1185">Reference proteome</keyword>
<dbReference type="SMART" id="SM00179">
    <property type="entry name" value="EGF_CA"/>
    <property type="match status" value="9"/>
</dbReference>
<feature type="compositionally biased region" description="Basic and acidic residues" evidence="13">
    <location>
        <begin position="391"/>
        <end position="411"/>
    </location>
</feature>
<feature type="region of interest" description="Disordered" evidence="13">
    <location>
        <begin position="218"/>
        <end position="257"/>
    </location>
</feature>
<dbReference type="InterPro" id="IPR009030">
    <property type="entry name" value="Growth_fac_rcpt_cys_sf"/>
</dbReference>
<dbReference type="PROSITE" id="PS01186">
    <property type="entry name" value="EGF_2"/>
    <property type="match status" value="5"/>
</dbReference>
<dbReference type="PROSITE" id="PS00010">
    <property type="entry name" value="ASX_HYDROXYL"/>
    <property type="match status" value="4"/>
</dbReference>
<dbReference type="InterPro" id="IPR000152">
    <property type="entry name" value="EGF-type_Asp/Asn_hydroxyl_site"/>
</dbReference>
<dbReference type="OrthoDB" id="10045365at2759"/>
<evidence type="ECO:0000256" key="14">
    <source>
        <dbReference type="SAM" id="SignalP"/>
    </source>
</evidence>
<sequence>MLWAAKYVLCALTCVAFAAAIPRNERRRRILEIVEEKNVPTGLVASLDMSCAEHKIMPPQISHGRVVNFERRRNGEKVFLVAYYSCNSNYQFEKVDDTMMFCSHGNWVGNIPTCLPLVDYTGDLGEGDGEGDDDGEFEEYDVVENNEDNEPEDYEDEALPVLSENEPPLPPPPPVTDETSSSAGNPKPEPEIVIQIGESGMSEPDAEVLGSKVESIDESEVLTHQESEVKSVQKNAEQEDPIPETTSQKVDEKPSKDPYEPTLLGHDCGQDNAGCAQICKKLLYPDENEPVYKCDCKEGYTLDLNDYTSCLDIDECQESNGGCSEICNNLPGGFECACQAGYQLDPSTGNTCVDIDECANPGLSSDCESGCENLPGSYRCVVPLVTKSEAKEEADQEATKEAPGEVKKPEEPKEEVEEVSVVVQTSENPPVKPTCNPGFELSADGSECLDIDECQRDDVSCQHKCENTIGSFTCYCLEGFHLLEDQLSCALDGCADLDNPHLNRTRCAHVCEDIREGGYQCKCPKGYYLGADQHSCEVAETACSQQQGHEKCAPGTCLSSEDNTSFVCECPVGYRNDEDNQGCQDIDECAEESHLCSHNCQNTPGGYECVCPEGLNLVEQYTCVAEDRCEVNNNGCEQICLTARGGACSCSEGFRLSSDGKSCLDIDECQVKNGGCQQVCRNLPGTHACACDRGYELSKDGKSCQDVDECAGLLSGGCTHECINKEGSFECGCPVGYNLDDDGRSCRPALVGCPPGSKRTSSGCEPIDCEPGFILGTDDRCEDIDECQAKNGGCSHRCENSEGSFKCSCLPGFELDEDQRTCQDVDECATDKNSCQAGKCVNEIGGFRCEFPSIIDIPEVPVAPKEPKTPTMPSLPEWPTYPDTQISNEIPKEPKFPSFPALPKYPVEAPKFPSFNILPKSNPTLPKFPEAPKNPWINQFQPRDLCPEFQAPPNSRARCNKYRQKKKQFYNSRCRITCNSGYVLQGPELRTCGASGIWDGPETKCVALNQSPLQTNGLCGALKPALNGVISPASCTQGSSQQGDVCTLQCNPGFYPTGSGMSVCSMFGGWTFGEDLNCQSDPFGTTFMGNRLSWMPSGSLPAQSLPKLAPVRTQVQRARPYIKCPEDVVILLHAGEQKAHVTLQSPATNVDKRYLQAQPSWAGRLEGHLPAGIHKARFRVQDPKTKLSASCETIITVKAASRPVSNPFSFSSGRLEFPRSSFSEPVPLSTFSSFPTFPTRSSASFPKFDFPAPAPKPVSFPEFSTHSSLRKLELPSLSDTAPQQSAKLVVSQTPLRESTRIDLGSDTTNFCPPSIEVTLKEHQNLRSVIWEEPRFNGKLLKIYKSHFPGALFKLGDHQVTYEATTTDGVVLSCKFHIFVRAAKPTPPPAKLELDFDSEAKSSSAPAELRQLEDNETYVICPGKEPVRVTAEQSADLPVGCSVKIVRPQSSPQRQLKRAKLTSLWRPPTIF</sequence>
<keyword evidence="5 11" id="KW-0245">EGF-like domain</keyword>
<dbReference type="Pfam" id="PF02494">
    <property type="entry name" value="HYR"/>
    <property type="match status" value="1"/>
</dbReference>
<accession>B3M965</accession>
<dbReference type="Proteomes" id="UP000007801">
    <property type="component" value="Unassembled WGS sequence"/>
</dbReference>
<dbReference type="Pfam" id="PF07645">
    <property type="entry name" value="EGF_CA"/>
    <property type="match status" value="4"/>
</dbReference>
<evidence type="ECO:0000256" key="4">
    <source>
        <dbReference type="ARBA" id="ARBA00022530"/>
    </source>
</evidence>
<dbReference type="InterPro" id="IPR035976">
    <property type="entry name" value="Sushi/SCR/CCP_sf"/>
</dbReference>
<dbReference type="STRING" id="7217.B3M965"/>
<dbReference type="InterPro" id="IPR049883">
    <property type="entry name" value="NOTCH1_EGF-like"/>
</dbReference>
<dbReference type="InterPro" id="IPR000436">
    <property type="entry name" value="Sushi_SCR_CCP_dom"/>
</dbReference>